<dbReference type="PANTHER" id="PTHR34406:SF1">
    <property type="entry name" value="PROTEIN YCEI"/>
    <property type="match status" value="1"/>
</dbReference>
<sequence>MSIAAGSYTVGPDSGRLLVNTTRTGLGAKAGHDLTIGVTRWRGEATIDPADLADCSVTVEVDAESLEVQKATGGVKPLTSSDREEIEKIVREKILHTERYPTISFRSSRIEGTAESFRVEGDLTMVGVTQPVAIQGSLAEGRVHGSAAIVQSRWGIRPYSALFGALKVSDEVEVQFDIGLESKQ</sequence>
<evidence type="ECO:0000313" key="3">
    <source>
        <dbReference type="EMBL" id="MBE1560447.1"/>
    </source>
</evidence>
<dbReference type="Pfam" id="PF04264">
    <property type="entry name" value="YceI"/>
    <property type="match status" value="1"/>
</dbReference>
<dbReference type="SMART" id="SM00867">
    <property type="entry name" value="YceI"/>
    <property type="match status" value="1"/>
</dbReference>
<evidence type="ECO:0000313" key="4">
    <source>
        <dbReference type="Proteomes" id="UP000661607"/>
    </source>
</evidence>
<proteinExistence type="inferred from homology"/>
<feature type="domain" description="Lipid/polyisoprenoid-binding YceI-like" evidence="2">
    <location>
        <begin position="7"/>
        <end position="181"/>
    </location>
</feature>
<dbReference type="RefSeq" id="WP_192775520.1">
    <property type="nucleotide sequence ID" value="NZ_BAAASY010000035.1"/>
</dbReference>
<evidence type="ECO:0000256" key="1">
    <source>
        <dbReference type="ARBA" id="ARBA00008812"/>
    </source>
</evidence>
<accession>A0ABR9KEL5</accession>
<dbReference type="Gene3D" id="2.40.128.110">
    <property type="entry name" value="Lipid/polyisoprenoid-binding, YceI-like"/>
    <property type="match status" value="1"/>
</dbReference>
<dbReference type="SUPFAM" id="SSF101874">
    <property type="entry name" value="YceI-like"/>
    <property type="match status" value="1"/>
</dbReference>
<comment type="caution">
    <text evidence="3">The sequence shown here is derived from an EMBL/GenBank/DDBJ whole genome shotgun (WGS) entry which is preliminary data.</text>
</comment>
<dbReference type="PANTHER" id="PTHR34406">
    <property type="entry name" value="PROTEIN YCEI"/>
    <property type="match status" value="1"/>
</dbReference>
<gene>
    <name evidence="3" type="ORF">H4W81_003226</name>
</gene>
<dbReference type="InterPro" id="IPR007372">
    <property type="entry name" value="Lipid/polyisoprenoid-bd_YceI"/>
</dbReference>
<evidence type="ECO:0000259" key="2">
    <source>
        <dbReference type="SMART" id="SM00867"/>
    </source>
</evidence>
<protein>
    <submittedName>
        <fullName evidence="3">Polyisoprenoid-binding protein YceI</fullName>
    </submittedName>
</protein>
<organism evidence="3 4">
    <name type="scientific">Nonomuraea africana</name>
    <dbReference type="NCBI Taxonomy" id="46171"/>
    <lineage>
        <taxon>Bacteria</taxon>
        <taxon>Bacillati</taxon>
        <taxon>Actinomycetota</taxon>
        <taxon>Actinomycetes</taxon>
        <taxon>Streptosporangiales</taxon>
        <taxon>Streptosporangiaceae</taxon>
        <taxon>Nonomuraea</taxon>
    </lineage>
</organism>
<keyword evidence="4" id="KW-1185">Reference proteome</keyword>
<comment type="similarity">
    <text evidence="1">Belongs to the UPF0312 family.</text>
</comment>
<reference evidence="3 4" key="1">
    <citation type="submission" date="2020-10" db="EMBL/GenBank/DDBJ databases">
        <title>Sequencing the genomes of 1000 actinobacteria strains.</title>
        <authorList>
            <person name="Klenk H.-P."/>
        </authorList>
    </citation>
    <scope>NUCLEOTIDE SEQUENCE [LARGE SCALE GENOMIC DNA]</scope>
    <source>
        <strain evidence="3 4">DSM 43748</strain>
    </source>
</reference>
<dbReference type="EMBL" id="JADBEF010000001">
    <property type="protein sequence ID" value="MBE1560447.1"/>
    <property type="molecule type" value="Genomic_DNA"/>
</dbReference>
<dbReference type="Proteomes" id="UP000661607">
    <property type="component" value="Unassembled WGS sequence"/>
</dbReference>
<name>A0ABR9KEL5_9ACTN</name>
<dbReference type="InterPro" id="IPR036761">
    <property type="entry name" value="TTHA0802/YceI-like_sf"/>
</dbReference>